<keyword evidence="3" id="KW-1185">Reference proteome</keyword>
<dbReference type="EMBL" id="JARKIB010000048">
    <property type="protein sequence ID" value="KAJ7755812.1"/>
    <property type="molecule type" value="Genomic_DNA"/>
</dbReference>
<evidence type="ECO:0000313" key="3">
    <source>
        <dbReference type="Proteomes" id="UP001215598"/>
    </source>
</evidence>
<reference evidence="2" key="1">
    <citation type="submission" date="2023-03" db="EMBL/GenBank/DDBJ databases">
        <title>Massive genome expansion in bonnet fungi (Mycena s.s.) driven by repeated elements and novel gene families across ecological guilds.</title>
        <authorList>
            <consortium name="Lawrence Berkeley National Laboratory"/>
            <person name="Harder C.B."/>
            <person name="Miyauchi S."/>
            <person name="Viragh M."/>
            <person name="Kuo A."/>
            <person name="Thoen E."/>
            <person name="Andreopoulos B."/>
            <person name="Lu D."/>
            <person name="Skrede I."/>
            <person name="Drula E."/>
            <person name="Henrissat B."/>
            <person name="Morin E."/>
            <person name="Kohler A."/>
            <person name="Barry K."/>
            <person name="LaButti K."/>
            <person name="Morin E."/>
            <person name="Salamov A."/>
            <person name="Lipzen A."/>
            <person name="Mereny Z."/>
            <person name="Hegedus B."/>
            <person name="Baldrian P."/>
            <person name="Stursova M."/>
            <person name="Weitz H."/>
            <person name="Taylor A."/>
            <person name="Grigoriev I.V."/>
            <person name="Nagy L.G."/>
            <person name="Martin F."/>
            <person name="Kauserud H."/>
        </authorList>
    </citation>
    <scope>NUCLEOTIDE SEQUENCE</scope>
    <source>
        <strain evidence="2">CBHHK182m</strain>
    </source>
</reference>
<keyword evidence="1" id="KW-1133">Transmembrane helix</keyword>
<accession>A0AAD7J2V4</accession>
<feature type="transmembrane region" description="Helical" evidence="1">
    <location>
        <begin position="215"/>
        <end position="245"/>
    </location>
</feature>
<organism evidence="2 3">
    <name type="scientific">Mycena metata</name>
    <dbReference type="NCBI Taxonomy" id="1033252"/>
    <lineage>
        <taxon>Eukaryota</taxon>
        <taxon>Fungi</taxon>
        <taxon>Dikarya</taxon>
        <taxon>Basidiomycota</taxon>
        <taxon>Agaricomycotina</taxon>
        <taxon>Agaricomycetes</taxon>
        <taxon>Agaricomycetidae</taxon>
        <taxon>Agaricales</taxon>
        <taxon>Marasmiineae</taxon>
        <taxon>Mycenaceae</taxon>
        <taxon>Mycena</taxon>
    </lineage>
</organism>
<protein>
    <submittedName>
        <fullName evidence="2">Uncharacterized protein</fullName>
    </submittedName>
</protein>
<sequence>MSKGRAAGPLCRCFLQPGPHQVTDWVEHTRAQKEYAAKTAQKPDAEREITERVARLALADDPQPSGTSTSAGPPTPAQIIAEAEQSMMAVFSEALKARPKQPTREAQSARVLEGLESRVQTALTTLRHADRASEDTRGLWEMVDGLKRELAIVAESLKPLKITAEREGVLERMRKLESELNEFAAALPPDQRPLYYDSAYALENPIQHLDPMGQIMILLGLVCNVILGLSIGHTNFLFSSITLLIKLAMSVHMNPDAGDDSSYDACTPQCSD</sequence>
<proteinExistence type="predicted"/>
<keyword evidence="1" id="KW-0472">Membrane</keyword>
<dbReference type="Proteomes" id="UP001215598">
    <property type="component" value="Unassembled WGS sequence"/>
</dbReference>
<dbReference type="AlphaFoldDB" id="A0AAD7J2V4"/>
<evidence type="ECO:0000313" key="2">
    <source>
        <dbReference type="EMBL" id="KAJ7755812.1"/>
    </source>
</evidence>
<evidence type="ECO:0000256" key="1">
    <source>
        <dbReference type="SAM" id="Phobius"/>
    </source>
</evidence>
<gene>
    <name evidence="2" type="ORF">B0H16DRAFT_1458357</name>
</gene>
<name>A0AAD7J2V4_9AGAR</name>
<comment type="caution">
    <text evidence="2">The sequence shown here is derived from an EMBL/GenBank/DDBJ whole genome shotgun (WGS) entry which is preliminary data.</text>
</comment>
<keyword evidence="1" id="KW-0812">Transmembrane</keyword>